<dbReference type="InterPro" id="IPR050707">
    <property type="entry name" value="HTH_MetabolicPath_Reg"/>
</dbReference>
<gene>
    <name evidence="6" type="ORF">SAMN02927935_03557</name>
</gene>
<sequence length="248" mass="26776">MSNDADNSGSQVIARAATLLRALETQPKGMTISQLSRETGLPRTTVHRLVTSLESQQLLIMGSGGVQLGPALARLAASAHTDVITLAKPAMETLGRRTRETVDLCVYRGSHAVSVGQFVSDQELRVVSAVGTAFPCHCTAHGKAILAELPDEKIADLLGGQPDVRTDNTLRTVSSVLEDIRETRIRRYAIDREEHARGVCGVGVYLNIGVNELYAISIAVPAMRFEEKFDHLLGSLMQCKAEIEAMLA</sequence>
<reference evidence="6 7" key="1">
    <citation type="submission" date="2016-10" db="EMBL/GenBank/DDBJ databases">
        <authorList>
            <person name="Varghese N."/>
            <person name="Submissions S."/>
        </authorList>
    </citation>
    <scope>NUCLEOTIDE SEQUENCE [LARGE SCALE GENOMIC DNA]</scope>
    <source>
        <strain evidence="6 7">CGMCC 1.6853</strain>
    </source>
</reference>
<dbReference type="PROSITE" id="PS51078">
    <property type="entry name" value="ICLR_ED"/>
    <property type="match status" value="1"/>
</dbReference>
<evidence type="ECO:0000259" key="5">
    <source>
        <dbReference type="PROSITE" id="PS51078"/>
    </source>
</evidence>
<keyword evidence="7" id="KW-1185">Reference proteome</keyword>
<dbReference type="InterPro" id="IPR014757">
    <property type="entry name" value="Tscrpt_reg_IclR_C"/>
</dbReference>
<protein>
    <submittedName>
        <fullName evidence="6">Transcriptional regulator, IclR family</fullName>
    </submittedName>
</protein>
<organism evidence="6 7">
    <name type="scientific">Serratia nematodiphila</name>
    <dbReference type="NCBI Taxonomy" id="458197"/>
    <lineage>
        <taxon>Bacteria</taxon>
        <taxon>Pseudomonadati</taxon>
        <taxon>Pseudomonadota</taxon>
        <taxon>Gammaproteobacteria</taxon>
        <taxon>Enterobacterales</taxon>
        <taxon>Yersiniaceae</taxon>
        <taxon>Serratia</taxon>
    </lineage>
</organism>
<dbReference type="Gene3D" id="3.30.450.40">
    <property type="match status" value="1"/>
</dbReference>
<evidence type="ECO:0000256" key="3">
    <source>
        <dbReference type="ARBA" id="ARBA00023163"/>
    </source>
</evidence>
<evidence type="ECO:0000313" key="7">
    <source>
        <dbReference type="Proteomes" id="UP000183031"/>
    </source>
</evidence>
<dbReference type="RefSeq" id="WP_004938000.1">
    <property type="nucleotide sequence ID" value="NZ_CBCSIN010000010.1"/>
</dbReference>
<dbReference type="PROSITE" id="PS51077">
    <property type="entry name" value="HTH_ICLR"/>
    <property type="match status" value="1"/>
</dbReference>
<evidence type="ECO:0000256" key="1">
    <source>
        <dbReference type="ARBA" id="ARBA00023015"/>
    </source>
</evidence>
<dbReference type="PANTHER" id="PTHR30136">
    <property type="entry name" value="HELIX-TURN-HELIX TRANSCRIPTIONAL REGULATOR, ICLR FAMILY"/>
    <property type="match status" value="1"/>
</dbReference>
<keyword evidence="2" id="KW-0238">DNA-binding</keyword>
<dbReference type="SMART" id="SM00346">
    <property type="entry name" value="HTH_ICLR"/>
    <property type="match status" value="1"/>
</dbReference>
<dbReference type="InterPro" id="IPR036388">
    <property type="entry name" value="WH-like_DNA-bd_sf"/>
</dbReference>
<evidence type="ECO:0000259" key="4">
    <source>
        <dbReference type="PROSITE" id="PS51077"/>
    </source>
</evidence>
<dbReference type="InterPro" id="IPR005471">
    <property type="entry name" value="Tscrpt_reg_IclR_N"/>
</dbReference>
<dbReference type="GeneID" id="93696979"/>
<name>A0A1G5KQG8_9GAMM</name>
<dbReference type="Pfam" id="PF09339">
    <property type="entry name" value="HTH_IclR"/>
    <property type="match status" value="1"/>
</dbReference>
<feature type="domain" description="IclR-ED" evidence="5">
    <location>
        <begin position="71"/>
        <end position="248"/>
    </location>
</feature>
<dbReference type="EMBL" id="FMUT01000010">
    <property type="protein sequence ID" value="SCZ02584.1"/>
    <property type="molecule type" value="Genomic_DNA"/>
</dbReference>
<feature type="domain" description="HTH iclR-type" evidence="4">
    <location>
        <begin position="10"/>
        <end position="70"/>
    </location>
</feature>
<dbReference type="PANTHER" id="PTHR30136:SF35">
    <property type="entry name" value="HTH-TYPE TRANSCRIPTIONAL REGULATOR RV1719"/>
    <property type="match status" value="1"/>
</dbReference>
<dbReference type="Proteomes" id="UP000183031">
    <property type="component" value="Unassembled WGS sequence"/>
</dbReference>
<evidence type="ECO:0000313" key="6">
    <source>
        <dbReference type="EMBL" id="SCZ02584.1"/>
    </source>
</evidence>
<dbReference type="Pfam" id="PF01614">
    <property type="entry name" value="IclR_C"/>
    <property type="match status" value="1"/>
</dbReference>
<accession>A0A1G5KQG8</accession>
<dbReference type="Gene3D" id="1.10.10.10">
    <property type="entry name" value="Winged helix-like DNA-binding domain superfamily/Winged helix DNA-binding domain"/>
    <property type="match status" value="1"/>
</dbReference>
<keyword evidence="1" id="KW-0805">Transcription regulation</keyword>
<dbReference type="SUPFAM" id="SSF46785">
    <property type="entry name" value="Winged helix' DNA-binding domain"/>
    <property type="match status" value="1"/>
</dbReference>
<evidence type="ECO:0000256" key="2">
    <source>
        <dbReference type="ARBA" id="ARBA00023125"/>
    </source>
</evidence>
<dbReference type="SUPFAM" id="SSF55781">
    <property type="entry name" value="GAF domain-like"/>
    <property type="match status" value="1"/>
</dbReference>
<dbReference type="InterPro" id="IPR036390">
    <property type="entry name" value="WH_DNA-bd_sf"/>
</dbReference>
<keyword evidence="3" id="KW-0804">Transcription</keyword>
<comment type="caution">
    <text evidence="6">The sequence shown here is derived from an EMBL/GenBank/DDBJ whole genome shotgun (WGS) entry which is preliminary data.</text>
</comment>
<dbReference type="InterPro" id="IPR029016">
    <property type="entry name" value="GAF-like_dom_sf"/>
</dbReference>
<proteinExistence type="predicted"/>